<feature type="domain" description="L,D-TPase catalytic" evidence="8">
    <location>
        <begin position="139"/>
        <end position="256"/>
    </location>
</feature>
<dbReference type="AlphaFoldDB" id="A0A9X1V8L1"/>
<reference evidence="9" key="1">
    <citation type="submission" date="2022-03" db="EMBL/GenBank/DDBJ databases">
        <title>Draft Genome Sequence of Firmicute Strain S0AB, a Heterotrophic Iron/Sulfur-Oxidizing Extreme Acidophile.</title>
        <authorList>
            <person name="Vergara E."/>
            <person name="Pakostova E."/>
            <person name="Johnson D.B."/>
            <person name="Holmes D.S."/>
        </authorList>
    </citation>
    <scope>NUCLEOTIDE SEQUENCE</scope>
    <source>
        <strain evidence="9">S0AB</strain>
    </source>
</reference>
<feature type="signal peptide" evidence="7">
    <location>
        <begin position="1"/>
        <end position="27"/>
    </location>
</feature>
<evidence type="ECO:0000256" key="1">
    <source>
        <dbReference type="ARBA" id="ARBA00004752"/>
    </source>
</evidence>
<feature type="active site" description="Nucleophile" evidence="6">
    <location>
        <position position="232"/>
    </location>
</feature>
<keyword evidence="4 6" id="KW-0573">Peptidoglycan synthesis</keyword>
<dbReference type="InterPro" id="IPR038063">
    <property type="entry name" value="Transpep_catalytic_dom"/>
</dbReference>
<organism evidence="9 10">
    <name type="scientific">Sulfoacidibacillus ferrooxidans</name>
    <dbReference type="NCBI Taxonomy" id="2005001"/>
    <lineage>
        <taxon>Bacteria</taxon>
        <taxon>Bacillati</taxon>
        <taxon>Bacillota</taxon>
        <taxon>Bacilli</taxon>
        <taxon>Bacillales</taxon>
        <taxon>Alicyclobacillaceae</taxon>
        <taxon>Sulfoacidibacillus</taxon>
    </lineage>
</organism>
<dbReference type="GO" id="GO:0008360">
    <property type="term" value="P:regulation of cell shape"/>
    <property type="evidence" value="ECO:0007669"/>
    <property type="project" value="UniProtKB-UniRule"/>
</dbReference>
<evidence type="ECO:0000313" key="9">
    <source>
        <dbReference type="EMBL" id="MCI0181993.1"/>
    </source>
</evidence>
<keyword evidence="2" id="KW-0808">Transferase</keyword>
<dbReference type="GO" id="GO:0005576">
    <property type="term" value="C:extracellular region"/>
    <property type="evidence" value="ECO:0007669"/>
    <property type="project" value="TreeGrafter"/>
</dbReference>
<name>A0A9X1V8L1_9BACL</name>
<dbReference type="GO" id="GO:0018104">
    <property type="term" value="P:peptidoglycan-protein cross-linking"/>
    <property type="evidence" value="ECO:0007669"/>
    <property type="project" value="TreeGrafter"/>
</dbReference>
<dbReference type="PROSITE" id="PS52029">
    <property type="entry name" value="LD_TPASE"/>
    <property type="match status" value="1"/>
</dbReference>
<evidence type="ECO:0000256" key="4">
    <source>
        <dbReference type="ARBA" id="ARBA00022984"/>
    </source>
</evidence>
<keyword evidence="7" id="KW-0732">Signal</keyword>
<evidence type="ECO:0000313" key="10">
    <source>
        <dbReference type="Proteomes" id="UP001139263"/>
    </source>
</evidence>
<dbReference type="InterPro" id="IPR005490">
    <property type="entry name" value="LD_TPept_cat_dom"/>
</dbReference>
<dbReference type="PROSITE" id="PS51257">
    <property type="entry name" value="PROKAR_LIPOPROTEIN"/>
    <property type="match status" value="1"/>
</dbReference>
<evidence type="ECO:0000256" key="6">
    <source>
        <dbReference type="PROSITE-ProRule" id="PRU01373"/>
    </source>
</evidence>
<accession>A0A9X1V8L1</accession>
<dbReference type="Gene3D" id="2.40.440.10">
    <property type="entry name" value="L,D-transpeptidase catalytic domain-like"/>
    <property type="match status" value="1"/>
</dbReference>
<dbReference type="GO" id="GO:0071972">
    <property type="term" value="F:peptidoglycan L,D-transpeptidase activity"/>
    <property type="evidence" value="ECO:0007669"/>
    <property type="project" value="TreeGrafter"/>
</dbReference>
<keyword evidence="10" id="KW-1185">Reference proteome</keyword>
<evidence type="ECO:0000256" key="5">
    <source>
        <dbReference type="ARBA" id="ARBA00023316"/>
    </source>
</evidence>
<dbReference type="SUPFAM" id="SSF47090">
    <property type="entry name" value="PGBD-like"/>
    <property type="match status" value="1"/>
</dbReference>
<dbReference type="Gene3D" id="1.10.101.10">
    <property type="entry name" value="PGBD-like superfamily/PGBD"/>
    <property type="match status" value="1"/>
</dbReference>
<dbReference type="InterPro" id="IPR002477">
    <property type="entry name" value="Peptidoglycan-bd-like"/>
</dbReference>
<comment type="pathway">
    <text evidence="1 6">Cell wall biogenesis; peptidoglycan biosynthesis.</text>
</comment>
<keyword evidence="3 6" id="KW-0133">Cell shape</keyword>
<dbReference type="GO" id="GO:0016740">
    <property type="term" value="F:transferase activity"/>
    <property type="evidence" value="ECO:0007669"/>
    <property type="project" value="UniProtKB-KW"/>
</dbReference>
<protein>
    <recommendedName>
        <fullName evidence="8">L,D-TPase catalytic domain-containing protein</fullName>
    </recommendedName>
</protein>
<dbReference type="SUPFAM" id="SSF141523">
    <property type="entry name" value="L,D-transpeptidase catalytic domain-like"/>
    <property type="match status" value="1"/>
</dbReference>
<feature type="active site" description="Proton donor/acceptor" evidence="6">
    <location>
        <position position="217"/>
    </location>
</feature>
<dbReference type="CDD" id="cd16913">
    <property type="entry name" value="YkuD_like"/>
    <property type="match status" value="1"/>
</dbReference>
<dbReference type="PANTHER" id="PTHR30582">
    <property type="entry name" value="L,D-TRANSPEPTIDASE"/>
    <property type="match status" value="1"/>
</dbReference>
<dbReference type="InterPro" id="IPR036365">
    <property type="entry name" value="PGBD-like_sf"/>
</dbReference>
<evidence type="ECO:0000256" key="2">
    <source>
        <dbReference type="ARBA" id="ARBA00022679"/>
    </source>
</evidence>
<comment type="caution">
    <text evidence="9">The sequence shown here is derived from an EMBL/GenBank/DDBJ whole genome shotgun (WGS) entry which is preliminary data.</text>
</comment>
<dbReference type="InterPro" id="IPR036366">
    <property type="entry name" value="PGBDSf"/>
</dbReference>
<keyword evidence="5 6" id="KW-0961">Cell wall biogenesis/degradation</keyword>
<dbReference type="EMBL" id="JALBUF010000001">
    <property type="protein sequence ID" value="MCI0181993.1"/>
    <property type="molecule type" value="Genomic_DNA"/>
</dbReference>
<dbReference type="Proteomes" id="UP001139263">
    <property type="component" value="Unassembled WGS sequence"/>
</dbReference>
<dbReference type="RefSeq" id="WP_241711613.1">
    <property type="nucleotide sequence ID" value="NZ_JALBUF010000001.1"/>
</dbReference>
<sequence length="262" mass="28671">MKIRTLSLLVVLSSLLLSGCQTGTNHAVGVTPPAPIVSPVVHHKKQIAPQVKTKPKLVTLLLNTRSKAVYHLQKELQTLHDYSYPTITGYFGVYTEGAVMTYEYDHHLKTNGIATPQLLQLIAHSVKKDKGKDLPGPYHIIVKEDIPERLYLYEGSKLILSSLCNTGIAGARTPIGSFPIYLKYRSQTMRGQNPNGTYYDDPGIPWINYFSGGCAVHGFIRSKYGFPQSVGCVELPPPIAKRVYALVPIGAIVTVEAGPATS</sequence>
<evidence type="ECO:0000256" key="3">
    <source>
        <dbReference type="ARBA" id="ARBA00022960"/>
    </source>
</evidence>
<dbReference type="InterPro" id="IPR050979">
    <property type="entry name" value="LD-transpeptidase"/>
</dbReference>
<dbReference type="GO" id="GO:0071555">
    <property type="term" value="P:cell wall organization"/>
    <property type="evidence" value="ECO:0007669"/>
    <property type="project" value="UniProtKB-UniRule"/>
</dbReference>
<proteinExistence type="predicted"/>
<dbReference type="Pfam" id="PF01471">
    <property type="entry name" value="PG_binding_1"/>
    <property type="match status" value="1"/>
</dbReference>
<evidence type="ECO:0000256" key="7">
    <source>
        <dbReference type="SAM" id="SignalP"/>
    </source>
</evidence>
<feature type="chain" id="PRO_5041000352" description="L,D-TPase catalytic domain-containing protein" evidence="7">
    <location>
        <begin position="28"/>
        <end position="262"/>
    </location>
</feature>
<dbReference type="Pfam" id="PF03734">
    <property type="entry name" value="YkuD"/>
    <property type="match status" value="1"/>
</dbReference>
<dbReference type="PANTHER" id="PTHR30582:SF2">
    <property type="entry name" value="L,D-TRANSPEPTIDASE YCIB-RELATED"/>
    <property type="match status" value="1"/>
</dbReference>
<evidence type="ECO:0000259" key="8">
    <source>
        <dbReference type="PROSITE" id="PS52029"/>
    </source>
</evidence>
<gene>
    <name evidence="9" type="ORF">MM817_00244</name>
</gene>